<evidence type="ECO:0000313" key="10">
    <source>
        <dbReference type="Proteomes" id="UP000632849"/>
    </source>
</evidence>
<feature type="compositionally biased region" description="Low complexity" evidence="6">
    <location>
        <begin position="282"/>
        <end position="293"/>
    </location>
</feature>
<keyword evidence="7" id="KW-0472">Membrane</keyword>
<sequence>MNGAAPAPSPWLPTAPCVPGRRCAAHPDAEAVRRTARRTAPAPLACARLATGLATVLLGVALLPAAALLPSAGRLRLARLWARSVVRAFGVRLTVTGAPPGAGSALVVANHVSWLDIPVVAAVLPGRMVAKREVRGWPVLGALAAHGGTLFLDRDGLRRLPGTVREAAGALAAGGRVTVFPEGSTWCGRAGGRFRPAFFQAAVDTGSDVRPVRIDYRPTGAAAYVGEDPLGASLWRVVRVPRLTAEIRILDPISAIQYPDRRLLAAAAQRAVQQPTTPPLTTPRQARATATRRPGLRRPGLRRPGLRRPAVPRQATGRGQEATAPAAYRAVASDSANRPSSSVHHRTSSNPASASSARTPS</sequence>
<dbReference type="PANTHER" id="PTHR10434">
    <property type="entry name" value="1-ACYL-SN-GLYCEROL-3-PHOSPHATE ACYLTRANSFERASE"/>
    <property type="match status" value="1"/>
</dbReference>
<dbReference type="GO" id="GO:0006654">
    <property type="term" value="P:phosphatidic acid biosynthetic process"/>
    <property type="evidence" value="ECO:0007669"/>
    <property type="project" value="TreeGrafter"/>
</dbReference>
<keyword evidence="7" id="KW-1133">Transmembrane helix</keyword>
<proteinExistence type="predicted"/>
<feature type="compositionally biased region" description="Polar residues" evidence="6">
    <location>
        <begin position="334"/>
        <end position="361"/>
    </location>
</feature>
<keyword evidence="5" id="KW-0012">Acyltransferase</keyword>
<keyword evidence="2" id="KW-0444">Lipid biosynthesis</keyword>
<keyword evidence="10" id="KW-1185">Reference proteome</keyword>
<feature type="region of interest" description="Disordered" evidence="6">
    <location>
        <begin position="269"/>
        <end position="361"/>
    </location>
</feature>
<gene>
    <name evidence="9" type="ORF">GCM10017667_75610</name>
</gene>
<reference evidence="9" key="1">
    <citation type="journal article" date="2014" name="Int. J. Syst. Evol. Microbiol.">
        <title>Complete genome sequence of Corynebacterium casei LMG S-19264T (=DSM 44701T), isolated from a smear-ripened cheese.</title>
        <authorList>
            <consortium name="US DOE Joint Genome Institute (JGI-PGF)"/>
            <person name="Walter F."/>
            <person name="Albersmeier A."/>
            <person name="Kalinowski J."/>
            <person name="Ruckert C."/>
        </authorList>
    </citation>
    <scope>NUCLEOTIDE SEQUENCE</scope>
    <source>
        <strain evidence="9">JCM 4122</strain>
    </source>
</reference>
<evidence type="ECO:0000256" key="7">
    <source>
        <dbReference type="SAM" id="Phobius"/>
    </source>
</evidence>
<dbReference type="Pfam" id="PF01553">
    <property type="entry name" value="Acyltransferase"/>
    <property type="match status" value="1"/>
</dbReference>
<protein>
    <recommendedName>
        <fullName evidence="8">Phospholipid/glycerol acyltransferase domain-containing protein</fullName>
    </recommendedName>
</protein>
<dbReference type="RefSeq" id="WP_190044711.1">
    <property type="nucleotide sequence ID" value="NZ_BNBE01000004.1"/>
</dbReference>
<keyword evidence="3" id="KW-0808">Transferase</keyword>
<evidence type="ECO:0000256" key="1">
    <source>
        <dbReference type="ARBA" id="ARBA00005189"/>
    </source>
</evidence>
<dbReference type="PANTHER" id="PTHR10434:SF64">
    <property type="entry name" value="1-ACYL-SN-GLYCEROL-3-PHOSPHATE ACYLTRANSFERASE-RELATED"/>
    <property type="match status" value="1"/>
</dbReference>
<comment type="pathway">
    <text evidence="1">Lipid metabolism.</text>
</comment>
<evidence type="ECO:0000259" key="8">
    <source>
        <dbReference type="SMART" id="SM00563"/>
    </source>
</evidence>
<accession>A0A919ESA1</accession>
<evidence type="ECO:0000256" key="5">
    <source>
        <dbReference type="ARBA" id="ARBA00023315"/>
    </source>
</evidence>
<organism evidence="9 10">
    <name type="scientific">Streptomyces filamentosus</name>
    <name type="common">Streptomyces roseosporus</name>
    <dbReference type="NCBI Taxonomy" id="67294"/>
    <lineage>
        <taxon>Bacteria</taxon>
        <taxon>Bacillati</taxon>
        <taxon>Actinomycetota</taxon>
        <taxon>Actinomycetes</taxon>
        <taxon>Kitasatosporales</taxon>
        <taxon>Streptomycetaceae</taxon>
        <taxon>Streptomyces</taxon>
    </lineage>
</organism>
<dbReference type="EMBL" id="BNBE01000004">
    <property type="protein sequence ID" value="GHG27612.1"/>
    <property type="molecule type" value="Genomic_DNA"/>
</dbReference>
<reference evidence="9" key="2">
    <citation type="submission" date="2020-09" db="EMBL/GenBank/DDBJ databases">
        <authorList>
            <person name="Sun Q."/>
            <person name="Ohkuma M."/>
        </authorList>
    </citation>
    <scope>NUCLEOTIDE SEQUENCE</scope>
    <source>
        <strain evidence="9">JCM 4122</strain>
    </source>
</reference>
<keyword evidence="7" id="KW-0812">Transmembrane</keyword>
<dbReference type="AlphaFoldDB" id="A0A919ESA1"/>
<evidence type="ECO:0000313" key="9">
    <source>
        <dbReference type="EMBL" id="GHG27612.1"/>
    </source>
</evidence>
<evidence type="ECO:0000256" key="2">
    <source>
        <dbReference type="ARBA" id="ARBA00022516"/>
    </source>
</evidence>
<feature type="compositionally biased region" description="Basic residues" evidence="6">
    <location>
        <begin position="294"/>
        <end position="306"/>
    </location>
</feature>
<evidence type="ECO:0000256" key="4">
    <source>
        <dbReference type="ARBA" id="ARBA00023098"/>
    </source>
</evidence>
<dbReference type="SMART" id="SM00563">
    <property type="entry name" value="PlsC"/>
    <property type="match status" value="1"/>
</dbReference>
<feature type="domain" description="Phospholipid/glycerol acyltransferase" evidence="8">
    <location>
        <begin position="105"/>
        <end position="217"/>
    </location>
</feature>
<dbReference type="SUPFAM" id="SSF69593">
    <property type="entry name" value="Glycerol-3-phosphate (1)-acyltransferase"/>
    <property type="match status" value="1"/>
</dbReference>
<feature type="transmembrane region" description="Helical" evidence="7">
    <location>
        <begin position="49"/>
        <end position="69"/>
    </location>
</feature>
<dbReference type="GO" id="GO:0003841">
    <property type="term" value="F:1-acylglycerol-3-phosphate O-acyltransferase activity"/>
    <property type="evidence" value="ECO:0007669"/>
    <property type="project" value="TreeGrafter"/>
</dbReference>
<comment type="caution">
    <text evidence="9">The sequence shown here is derived from an EMBL/GenBank/DDBJ whole genome shotgun (WGS) entry which is preliminary data.</text>
</comment>
<dbReference type="InterPro" id="IPR002123">
    <property type="entry name" value="Plipid/glycerol_acylTrfase"/>
</dbReference>
<dbReference type="Proteomes" id="UP000632849">
    <property type="component" value="Unassembled WGS sequence"/>
</dbReference>
<evidence type="ECO:0000256" key="3">
    <source>
        <dbReference type="ARBA" id="ARBA00022679"/>
    </source>
</evidence>
<dbReference type="CDD" id="cd07989">
    <property type="entry name" value="LPLAT_AGPAT-like"/>
    <property type="match status" value="1"/>
</dbReference>
<name>A0A919ESA1_STRFL</name>
<evidence type="ECO:0000256" key="6">
    <source>
        <dbReference type="SAM" id="MobiDB-lite"/>
    </source>
</evidence>
<keyword evidence="4" id="KW-0443">Lipid metabolism</keyword>